<evidence type="ECO:0000313" key="2">
    <source>
        <dbReference type="EMBL" id="KAG2654636.1"/>
    </source>
</evidence>
<dbReference type="EMBL" id="CM029038">
    <property type="protein sequence ID" value="KAG2654636.1"/>
    <property type="molecule type" value="Genomic_DNA"/>
</dbReference>
<sequence length="249" mass="28746">MATGRESQRRGSVSTAQAAATESPRLRHKAGGRPKVTAAPARRRPVVAEDQIVIGNFAEAPLDWIAIRLFCKLHPGNLQLPLFYRMSPKRLQLPLFGSRFIVLRHPVKFRRVNRSNRALWWKQITQRQQEATTHPKSEENHQQQIDGIRAPMQFSMACFMPFMGTDKRNKHSTENATRRRRRHGSTATPLSWTGTPAHSSPMTQKAFQPFCLFYHTQYHMVCQKRRPLCSQFASGNYKMVVTQKKKKPW</sequence>
<keyword evidence="3" id="KW-1185">Reference proteome</keyword>
<dbReference type="AlphaFoldDB" id="A0A8T0X9S5"/>
<dbReference type="Proteomes" id="UP000823388">
    <property type="component" value="Chromosome 1N"/>
</dbReference>
<feature type="compositionally biased region" description="Polar residues" evidence="1">
    <location>
        <begin position="185"/>
        <end position="199"/>
    </location>
</feature>
<feature type="region of interest" description="Disordered" evidence="1">
    <location>
        <begin position="166"/>
        <end position="199"/>
    </location>
</feature>
<feature type="region of interest" description="Disordered" evidence="1">
    <location>
        <begin position="1"/>
        <end position="42"/>
    </location>
</feature>
<feature type="compositionally biased region" description="Polar residues" evidence="1">
    <location>
        <begin position="10"/>
        <end position="20"/>
    </location>
</feature>
<organism evidence="2 3">
    <name type="scientific">Panicum virgatum</name>
    <name type="common">Blackwell switchgrass</name>
    <dbReference type="NCBI Taxonomy" id="38727"/>
    <lineage>
        <taxon>Eukaryota</taxon>
        <taxon>Viridiplantae</taxon>
        <taxon>Streptophyta</taxon>
        <taxon>Embryophyta</taxon>
        <taxon>Tracheophyta</taxon>
        <taxon>Spermatophyta</taxon>
        <taxon>Magnoliopsida</taxon>
        <taxon>Liliopsida</taxon>
        <taxon>Poales</taxon>
        <taxon>Poaceae</taxon>
        <taxon>PACMAD clade</taxon>
        <taxon>Panicoideae</taxon>
        <taxon>Panicodae</taxon>
        <taxon>Paniceae</taxon>
        <taxon>Panicinae</taxon>
        <taxon>Panicum</taxon>
        <taxon>Panicum sect. Hiantes</taxon>
    </lineage>
</organism>
<evidence type="ECO:0000313" key="3">
    <source>
        <dbReference type="Proteomes" id="UP000823388"/>
    </source>
</evidence>
<feature type="compositionally biased region" description="Basic and acidic residues" evidence="1">
    <location>
        <begin position="166"/>
        <end position="177"/>
    </location>
</feature>
<accession>A0A8T0X9S5</accession>
<proteinExistence type="predicted"/>
<name>A0A8T0X9S5_PANVG</name>
<evidence type="ECO:0000256" key="1">
    <source>
        <dbReference type="SAM" id="MobiDB-lite"/>
    </source>
</evidence>
<reference evidence="2" key="1">
    <citation type="submission" date="2020-05" db="EMBL/GenBank/DDBJ databases">
        <title>WGS assembly of Panicum virgatum.</title>
        <authorList>
            <person name="Lovell J.T."/>
            <person name="Jenkins J."/>
            <person name="Shu S."/>
            <person name="Juenger T.E."/>
            <person name="Schmutz J."/>
        </authorList>
    </citation>
    <scope>NUCLEOTIDE SEQUENCE</scope>
    <source>
        <strain evidence="2">AP13</strain>
    </source>
</reference>
<protein>
    <submittedName>
        <fullName evidence="2">Uncharacterized protein</fullName>
    </submittedName>
</protein>
<comment type="caution">
    <text evidence="2">The sequence shown here is derived from an EMBL/GenBank/DDBJ whole genome shotgun (WGS) entry which is preliminary data.</text>
</comment>
<gene>
    <name evidence="2" type="ORF">PVAP13_1NG508619</name>
</gene>